<dbReference type="InterPro" id="IPR012902">
    <property type="entry name" value="N_methyl_site"/>
</dbReference>
<evidence type="ECO:0000256" key="1">
    <source>
        <dbReference type="SAM" id="Phobius"/>
    </source>
</evidence>
<keyword evidence="1" id="KW-0812">Transmembrane</keyword>
<feature type="transmembrane region" description="Helical" evidence="1">
    <location>
        <begin position="39"/>
        <end position="62"/>
    </location>
</feature>
<evidence type="ECO:0000313" key="3">
    <source>
        <dbReference type="Proteomes" id="UP000178651"/>
    </source>
</evidence>
<dbReference type="Pfam" id="PF07963">
    <property type="entry name" value="N_methyl"/>
    <property type="match status" value="1"/>
</dbReference>
<dbReference type="EMBL" id="MHIU01000026">
    <property type="protein sequence ID" value="OGY57656.1"/>
    <property type="molecule type" value="Genomic_DNA"/>
</dbReference>
<comment type="caution">
    <text evidence="2">The sequence shown here is derived from an EMBL/GenBank/DDBJ whole genome shotgun (WGS) entry which is preliminary data.</text>
</comment>
<dbReference type="InterPro" id="IPR045584">
    <property type="entry name" value="Pilin-like"/>
</dbReference>
<name>A0A1G1Z0W3_9BACT</name>
<gene>
    <name evidence="2" type="ORF">A3D47_02630</name>
</gene>
<keyword evidence="1" id="KW-0472">Membrane</keyword>
<dbReference type="SUPFAM" id="SSF54523">
    <property type="entry name" value="Pili subunits"/>
    <property type="match status" value="1"/>
</dbReference>
<proteinExistence type="predicted"/>
<dbReference type="Gene3D" id="3.30.700.10">
    <property type="entry name" value="Glycoprotein, Type 4 Pilin"/>
    <property type="match status" value="1"/>
</dbReference>
<evidence type="ECO:0000313" key="2">
    <source>
        <dbReference type="EMBL" id="OGY57656.1"/>
    </source>
</evidence>
<protein>
    <recommendedName>
        <fullName evidence="4">Type II secretion system protein GspG C-terminal domain-containing protein</fullName>
    </recommendedName>
</protein>
<accession>A0A1G1Z0W3</accession>
<reference evidence="2 3" key="1">
    <citation type="journal article" date="2016" name="Nat. Commun.">
        <title>Thousands of microbial genomes shed light on interconnected biogeochemical processes in an aquifer system.</title>
        <authorList>
            <person name="Anantharaman K."/>
            <person name="Brown C.T."/>
            <person name="Hug L.A."/>
            <person name="Sharon I."/>
            <person name="Castelle C.J."/>
            <person name="Probst A.J."/>
            <person name="Thomas B.C."/>
            <person name="Singh A."/>
            <person name="Wilkins M.J."/>
            <person name="Karaoz U."/>
            <person name="Brodie E.L."/>
            <person name="Williams K.H."/>
            <person name="Hubbard S.S."/>
            <person name="Banfield J.F."/>
        </authorList>
    </citation>
    <scope>NUCLEOTIDE SEQUENCE [LARGE SCALE GENOMIC DNA]</scope>
</reference>
<organism evidence="2 3">
    <name type="scientific">Candidatus Colwellbacteria bacterium RIFCSPHIGHO2_02_FULL_43_15</name>
    <dbReference type="NCBI Taxonomy" id="1797686"/>
    <lineage>
        <taxon>Bacteria</taxon>
        <taxon>Candidatus Colwelliibacteriota</taxon>
    </lineage>
</organism>
<dbReference type="PROSITE" id="PS00409">
    <property type="entry name" value="PROKAR_NTER_METHYL"/>
    <property type="match status" value="1"/>
</dbReference>
<dbReference type="Proteomes" id="UP000178651">
    <property type="component" value="Unassembled WGS sequence"/>
</dbReference>
<keyword evidence="1" id="KW-1133">Transmembrane helix</keyword>
<evidence type="ECO:0008006" key="4">
    <source>
        <dbReference type="Google" id="ProtNLM"/>
    </source>
</evidence>
<dbReference type="AlphaFoldDB" id="A0A1G1Z0W3"/>
<dbReference type="NCBIfam" id="TIGR02532">
    <property type="entry name" value="IV_pilin_GFxxxE"/>
    <property type="match status" value="1"/>
</dbReference>
<sequence>MDRLEDLTGRRRDIHKQKIKTKRSYDIIRHMNINSKKGFTLLELLIVIAIIAILSTILIVAINPAETLRKTRDSQRISDLSSLKTAIGVYVTSTASPVLDGGTNTLCKNGSGADTIWFSVPDGTPDGELITDVTGTFGSMVAKATQSDTNTAASSIAGTGWIKVNLGGITGGSPISNMPLDPTNDLSVTTGTDISTALVLTNGALMYRYGCETNNLQFEVDARLESTAYGVGGDDDRASKDGGENAQLFEMGSNLTILNGDNDF</sequence>